<dbReference type="InterPro" id="IPR028098">
    <property type="entry name" value="Glyco_trans_4-like_N"/>
</dbReference>
<keyword evidence="4" id="KW-1185">Reference proteome</keyword>
<evidence type="ECO:0000313" key="4">
    <source>
        <dbReference type="Proteomes" id="UP001375382"/>
    </source>
</evidence>
<sequence>MKVCHVITSLDIGGAELVLYRLLSAQLINAEDISVITLRPEGVLAAKLREVGFKVYSLNVTGLLSLIFAVMKLSKLLKVINPDVVQSWLYHADFITSLSSLWLKNIRYVWGIHTCQLPKGKPATWLIMKCCALLSHRVPDKIVCVAQAAQQLHVRSGYAADKITVIPNGFAVSEYAPEPGLRQALRRELQLPLSAITVGIIARWHVDKGQDIMLEAIKRLQIANPEVIFLFVGRGCDADNKEMARLINACPYPEKILALGERSDIPALLNAIDVFCMPSRTEAFPLALGEAMCAALPVVATNVGDVEYMTGNLVTLANPADSASLAECLSSVLANSAEYRAQLGRNLHKRVSEHFSIDQMVKRYQQLYSSLQS</sequence>
<gene>
    <name evidence="3" type="ORF">MN202_01240</name>
</gene>
<dbReference type="InterPro" id="IPR001296">
    <property type="entry name" value="Glyco_trans_1"/>
</dbReference>
<dbReference type="GO" id="GO:0016757">
    <property type="term" value="F:glycosyltransferase activity"/>
    <property type="evidence" value="ECO:0007669"/>
    <property type="project" value="UniProtKB-KW"/>
</dbReference>
<dbReference type="Gene3D" id="3.40.50.2000">
    <property type="entry name" value="Glycogen Phosphorylase B"/>
    <property type="match status" value="2"/>
</dbReference>
<comment type="caution">
    <text evidence="3">The sequence shown here is derived from an EMBL/GenBank/DDBJ whole genome shotgun (WGS) entry which is preliminary data.</text>
</comment>
<dbReference type="EC" id="2.4.-.-" evidence="3"/>
<dbReference type="EMBL" id="JALAAR010000001">
    <property type="protein sequence ID" value="MEH8015843.1"/>
    <property type="molecule type" value="Genomic_DNA"/>
</dbReference>
<name>A0ABU8C1S2_9GAMM</name>
<dbReference type="Pfam" id="PF00534">
    <property type="entry name" value="Glycos_transf_1"/>
    <property type="match status" value="1"/>
</dbReference>
<protein>
    <submittedName>
        <fullName evidence="3">Glycosyltransferase</fullName>
        <ecNumber evidence="3">2.4.-.-</ecNumber>
    </submittedName>
</protein>
<evidence type="ECO:0000259" key="2">
    <source>
        <dbReference type="Pfam" id="PF13439"/>
    </source>
</evidence>
<evidence type="ECO:0000313" key="3">
    <source>
        <dbReference type="EMBL" id="MEH8015843.1"/>
    </source>
</evidence>
<dbReference type="RefSeq" id="WP_335734263.1">
    <property type="nucleotide sequence ID" value="NZ_JALAAR010000001.1"/>
</dbReference>
<reference evidence="3 4" key="1">
    <citation type="journal article" date="2023" name="Ecotoxicol. Environ. Saf.">
        <title>Mercury remediation potential of mercury-resistant strain Rheinheimera metallidurans sp. nov. isolated from a municipal waste dumping site.</title>
        <authorList>
            <person name="Yadav V."/>
            <person name="Manjhi A."/>
            <person name="Vadakedath N."/>
        </authorList>
    </citation>
    <scope>NUCLEOTIDE SEQUENCE [LARGE SCALE GENOMIC DNA]</scope>
    <source>
        <strain evidence="3 4">E-49</strain>
    </source>
</reference>
<dbReference type="Proteomes" id="UP001375382">
    <property type="component" value="Unassembled WGS sequence"/>
</dbReference>
<feature type="domain" description="Glycosyl transferase family 1" evidence="1">
    <location>
        <begin position="184"/>
        <end position="348"/>
    </location>
</feature>
<dbReference type="CDD" id="cd03807">
    <property type="entry name" value="GT4_WbnK-like"/>
    <property type="match status" value="1"/>
</dbReference>
<feature type="domain" description="Glycosyltransferase subfamily 4-like N-terminal" evidence="2">
    <location>
        <begin position="12"/>
        <end position="170"/>
    </location>
</feature>
<organism evidence="3 4">
    <name type="scientific">Rheinheimera muenzenbergensis</name>
    <dbReference type="NCBI Taxonomy" id="1193628"/>
    <lineage>
        <taxon>Bacteria</taxon>
        <taxon>Pseudomonadati</taxon>
        <taxon>Pseudomonadota</taxon>
        <taxon>Gammaproteobacteria</taxon>
        <taxon>Chromatiales</taxon>
        <taxon>Chromatiaceae</taxon>
        <taxon>Rheinheimera</taxon>
    </lineage>
</organism>
<keyword evidence="3" id="KW-0328">Glycosyltransferase</keyword>
<dbReference type="PANTHER" id="PTHR12526">
    <property type="entry name" value="GLYCOSYLTRANSFERASE"/>
    <property type="match status" value="1"/>
</dbReference>
<evidence type="ECO:0000259" key="1">
    <source>
        <dbReference type="Pfam" id="PF00534"/>
    </source>
</evidence>
<dbReference type="Pfam" id="PF13439">
    <property type="entry name" value="Glyco_transf_4"/>
    <property type="match status" value="1"/>
</dbReference>
<keyword evidence="3" id="KW-0808">Transferase</keyword>
<accession>A0ABU8C1S2</accession>
<proteinExistence type="predicted"/>
<dbReference type="SUPFAM" id="SSF53756">
    <property type="entry name" value="UDP-Glycosyltransferase/glycogen phosphorylase"/>
    <property type="match status" value="1"/>
</dbReference>